<keyword evidence="3" id="KW-0819">tRNA processing</keyword>
<dbReference type="InterPro" id="IPR014780">
    <property type="entry name" value="tRNA_psdUridine_synth_TruB"/>
</dbReference>
<dbReference type="InterPro" id="IPR002501">
    <property type="entry name" value="PsdUridine_synth_N"/>
</dbReference>
<evidence type="ECO:0000259" key="5">
    <source>
        <dbReference type="Pfam" id="PF01509"/>
    </source>
</evidence>
<dbReference type="EMBL" id="JARBHB010000015">
    <property type="protein sequence ID" value="KAJ8867281.1"/>
    <property type="molecule type" value="Genomic_DNA"/>
</dbReference>
<feature type="domain" description="Pseudouridine synthase II N-terminal" evidence="5">
    <location>
        <begin position="43"/>
        <end position="84"/>
    </location>
</feature>
<evidence type="ECO:0000313" key="6">
    <source>
        <dbReference type="EMBL" id="KAJ8867281.1"/>
    </source>
</evidence>
<comment type="similarity">
    <text evidence="1">Belongs to the pseudouridine synthase TruB family.</text>
</comment>
<proteinExistence type="inferred from homology"/>
<evidence type="ECO:0000256" key="2">
    <source>
        <dbReference type="ARBA" id="ARBA00012787"/>
    </source>
</evidence>
<keyword evidence="7" id="KW-1185">Reference proteome</keyword>
<gene>
    <name evidence="6" type="ORF">PR048_031080</name>
</gene>
<evidence type="ECO:0000256" key="4">
    <source>
        <dbReference type="ARBA" id="ARBA00023235"/>
    </source>
</evidence>
<dbReference type="Proteomes" id="UP001159363">
    <property type="component" value="Chromosome 14"/>
</dbReference>
<sequence>MPAEGSYSLKHICQEWRNMKLETIHGLVECSCIVAFNCYWARVYRSGEEVHVEPRPVTCHSARCTQFSPPYFTLQVHCGSGFYIRSLVHQLGLSE</sequence>
<name>A0ABQ9G732_9NEOP</name>
<evidence type="ECO:0000256" key="1">
    <source>
        <dbReference type="ARBA" id="ARBA00008999"/>
    </source>
</evidence>
<comment type="caution">
    <text evidence="6">The sequence shown here is derived from an EMBL/GenBank/DDBJ whole genome shotgun (WGS) entry which is preliminary data.</text>
</comment>
<evidence type="ECO:0000256" key="3">
    <source>
        <dbReference type="ARBA" id="ARBA00022694"/>
    </source>
</evidence>
<dbReference type="PANTHER" id="PTHR13767:SF2">
    <property type="entry name" value="PSEUDOURIDYLATE SYNTHASE TRUB1"/>
    <property type="match status" value="1"/>
</dbReference>
<keyword evidence="4" id="KW-0413">Isomerase</keyword>
<accession>A0ABQ9G732</accession>
<protein>
    <recommendedName>
        <fullName evidence="2">tRNA pseudouridine(55) synthase</fullName>
        <ecNumber evidence="2">5.4.99.25</ecNumber>
    </recommendedName>
</protein>
<dbReference type="Pfam" id="PF01509">
    <property type="entry name" value="TruB_N"/>
    <property type="match status" value="1"/>
</dbReference>
<organism evidence="6 7">
    <name type="scientific">Dryococelus australis</name>
    <dbReference type="NCBI Taxonomy" id="614101"/>
    <lineage>
        <taxon>Eukaryota</taxon>
        <taxon>Metazoa</taxon>
        <taxon>Ecdysozoa</taxon>
        <taxon>Arthropoda</taxon>
        <taxon>Hexapoda</taxon>
        <taxon>Insecta</taxon>
        <taxon>Pterygota</taxon>
        <taxon>Neoptera</taxon>
        <taxon>Polyneoptera</taxon>
        <taxon>Phasmatodea</taxon>
        <taxon>Verophasmatodea</taxon>
        <taxon>Anareolatae</taxon>
        <taxon>Phasmatidae</taxon>
        <taxon>Eurycanthinae</taxon>
        <taxon>Dryococelus</taxon>
    </lineage>
</organism>
<reference evidence="6 7" key="1">
    <citation type="submission" date="2023-02" db="EMBL/GenBank/DDBJ databases">
        <title>LHISI_Scaffold_Assembly.</title>
        <authorList>
            <person name="Stuart O.P."/>
            <person name="Cleave R."/>
            <person name="Magrath M.J.L."/>
            <person name="Mikheyev A.S."/>
        </authorList>
    </citation>
    <scope>NUCLEOTIDE SEQUENCE [LARGE SCALE GENOMIC DNA]</scope>
    <source>
        <strain evidence="6">Daus_M_001</strain>
        <tissue evidence="6">Leg muscle</tissue>
    </source>
</reference>
<dbReference type="EC" id="5.4.99.25" evidence="2"/>
<dbReference type="SUPFAM" id="SSF55120">
    <property type="entry name" value="Pseudouridine synthase"/>
    <property type="match status" value="1"/>
</dbReference>
<dbReference type="Gene3D" id="3.30.2350.10">
    <property type="entry name" value="Pseudouridine synthase"/>
    <property type="match status" value="1"/>
</dbReference>
<dbReference type="PANTHER" id="PTHR13767">
    <property type="entry name" value="TRNA-PSEUDOURIDINE SYNTHASE"/>
    <property type="match status" value="1"/>
</dbReference>
<evidence type="ECO:0000313" key="7">
    <source>
        <dbReference type="Proteomes" id="UP001159363"/>
    </source>
</evidence>
<dbReference type="InterPro" id="IPR020103">
    <property type="entry name" value="PsdUridine_synth_cat_dom_sf"/>
</dbReference>